<dbReference type="GO" id="GO:0003723">
    <property type="term" value="F:RNA binding"/>
    <property type="evidence" value="ECO:0007669"/>
    <property type="project" value="TreeGrafter"/>
</dbReference>
<dbReference type="InterPro" id="IPR036866">
    <property type="entry name" value="RibonucZ/Hydroxyglut_hydro"/>
</dbReference>
<dbReference type="SUPFAM" id="SSF56281">
    <property type="entry name" value="Metallo-hydrolase/oxidoreductase"/>
    <property type="match status" value="1"/>
</dbReference>
<dbReference type="PANTHER" id="PTHR11203:SF11">
    <property type="entry name" value="CLEAVAGE AND POLYADENYLATION SPECIFICITY FACTOR SUBUNIT 3"/>
    <property type="match status" value="1"/>
</dbReference>
<proteinExistence type="predicted"/>
<dbReference type="HOGENOM" id="CLU_1409736_0_0_1"/>
<feature type="transmembrane region" description="Helical" evidence="1">
    <location>
        <begin position="136"/>
        <end position="158"/>
    </location>
</feature>
<dbReference type="GO" id="GO:0005847">
    <property type="term" value="C:mRNA cleavage and polyadenylation specificity factor complex"/>
    <property type="evidence" value="ECO:0007669"/>
    <property type="project" value="TreeGrafter"/>
</dbReference>
<accession>A0A022WGE7</accession>
<dbReference type="AlphaFoldDB" id="A0A022WGE7"/>
<name>A0A022WGE7_TRIRU</name>
<reference evidence="2" key="1">
    <citation type="submission" date="2014-02" db="EMBL/GenBank/DDBJ databases">
        <title>The Genome Sequence of Trichophyton rubrum (morphotype fischeri) CBS 288.86.</title>
        <authorList>
            <consortium name="The Broad Institute Genomics Platform"/>
            <person name="Cuomo C.A."/>
            <person name="White T.C."/>
            <person name="Graser Y."/>
            <person name="Martinez-Rossi N."/>
            <person name="Heitman J."/>
            <person name="Young S.K."/>
            <person name="Zeng Q."/>
            <person name="Gargeya S."/>
            <person name="Abouelleil A."/>
            <person name="Alvarado L."/>
            <person name="Chapman S.B."/>
            <person name="Gainer-Dewar J."/>
            <person name="Goldberg J."/>
            <person name="Griggs A."/>
            <person name="Gujja S."/>
            <person name="Hansen M."/>
            <person name="Howarth C."/>
            <person name="Imamovic A."/>
            <person name="Larimer J."/>
            <person name="Martinez D."/>
            <person name="Murphy C."/>
            <person name="Pearson M.D."/>
            <person name="Persinoti G."/>
            <person name="Poon T."/>
            <person name="Priest M."/>
            <person name="Roberts A.D."/>
            <person name="Saif S."/>
            <person name="Shea T.D."/>
            <person name="Sykes S.N."/>
            <person name="Wortman J."/>
            <person name="Nusbaum C."/>
            <person name="Birren B."/>
        </authorList>
    </citation>
    <scope>NUCLEOTIDE SEQUENCE [LARGE SCALE GENOMIC DNA]</scope>
    <source>
        <strain evidence="2">CBS 288.86</strain>
    </source>
</reference>
<dbReference type="Gene3D" id="3.60.15.10">
    <property type="entry name" value="Ribonuclease Z/Hydroxyacylglutathione hydrolase-like"/>
    <property type="match status" value="1"/>
</dbReference>
<protein>
    <submittedName>
        <fullName evidence="2">Endoribonuclease ysh1</fullName>
    </submittedName>
</protein>
<dbReference type="InterPro" id="IPR050698">
    <property type="entry name" value="MBL"/>
</dbReference>
<keyword evidence="1" id="KW-0472">Membrane</keyword>
<dbReference type="GO" id="GO:0004534">
    <property type="term" value="F:5'-3' RNA exonuclease activity"/>
    <property type="evidence" value="ECO:0007669"/>
    <property type="project" value="TreeGrafter"/>
</dbReference>
<organism evidence="2">
    <name type="scientific">Trichophyton rubrum CBS 288.86</name>
    <dbReference type="NCBI Taxonomy" id="1215330"/>
    <lineage>
        <taxon>Eukaryota</taxon>
        <taxon>Fungi</taxon>
        <taxon>Dikarya</taxon>
        <taxon>Ascomycota</taxon>
        <taxon>Pezizomycotina</taxon>
        <taxon>Eurotiomycetes</taxon>
        <taxon>Eurotiomycetidae</taxon>
        <taxon>Onygenales</taxon>
        <taxon>Arthrodermataceae</taxon>
        <taxon>Trichophyton</taxon>
    </lineage>
</organism>
<dbReference type="PANTHER" id="PTHR11203">
    <property type="entry name" value="CLEAVAGE AND POLYADENYLATION SPECIFICITY FACTOR FAMILY MEMBER"/>
    <property type="match status" value="1"/>
</dbReference>
<evidence type="ECO:0000313" key="2">
    <source>
        <dbReference type="EMBL" id="EZF57171.1"/>
    </source>
</evidence>
<keyword evidence="1" id="KW-1133">Transmembrane helix</keyword>
<dbReference type="Proteomes" id="UP000023758">
    <property type="component" value="Unassembled WGS sequence"/>
</dbReference>
<keyword evidence="1" id="KW-0812">Transmembrane</keyword>
<gene>
    <name evidence="2" type="ORF">H103_00579</name>
</gene>
<evidence type="ECO:0000256" key="1">
    <source>
        <dbReference type="SAM" id="Phobius"/>
    </source>
</evidence>
<dbReference type="GO" id="GO:0004521">
    <property type="term" value="F:RNA endonuclease activity"/>
    <property type="evidence" value="ECO:0007669"/>
    <property type="project" value="TreeGrafter"/>
</dbReference>
<sequence length="193" mass="21726">MATKRKGSFSGSADEQQIDPSDELLFHCLGGGNEVGRSCHIIQYKGKTVMLDAGMHPAKDGFAALPFFDDFDLSTVDILLISQYVHPPLHVRFIGATTPLVSHAQMDIQTDIQTFFSLPFLHVQTCTMRYSMQFKFLLASTIWCLPSYPNVFVLYSIVNFIPLAQYFHNPKRDQAANLWQFSFGPLWVAALCP</sequence>
<dbReference type="EMBL" id="KK207697">
    <property type="protein sequence ID" value="EZF57171.1"/>
    <property type="molecule type" value="Genomic_DNA"/>
</dbReference>